<evidence type="ECO:0000313" key="2">
    <source>
        <dbReference type="EMBL" id="QGW84131.1"/>
    </source>
</evidence>
<dbReference type="AlphaFoldDB" id="A0A6I6HME8"/>
<name>A0A6I6HME8_VARPD</name>
<dbReference type="Pfam" id="PF13451">
    <property type="entry name" value="zf_Tbcl"/>
    <property type="match status" value="1"/>
</dbReference>
<feature type="domain" description="Probable zinc-binding" evidence="1">
    <location>
        <begin position="67"/>
        <end position="113"/>
    </location>
</feature>
<dbReference type="Proteomes" id="UP000425817">
    <property type="component" value="Chromosome"/>
</dbReference>
<dbReference type="RefSeq" id="WP_157615800.1">
    <property type="nucleotide sequence ID" value="NZ_CP046622.1"/>
</dbReference>
<evidence type="ECO:0000313" key="3">
    <source>
        <dbReference type="Proteomes" id="UP000425817"/>
    </source>
</evidence>
<evidence type="ECO:0000259" key="1">
    <source>
        <dbReference type="Pfam" id="PF13451"/>
    </source>
</evidence>
<dbReference type="InterPro" id="IPR025306">
    <property type="entry name" value="Zn-bnd_dom_prob"/>
</dbReference>
<protein>
    <recommendedName>
        <fullName evidence="1">Probable zinc-binding domain-containing protein</fullName>
    </recommendedName>
</protein>
<accession>A0A6I6HME8</accession>
<sequence length="218" mass="24340">MKSNKQRRAEIKAHRLQRAAALKAQLRTQDARQLSAGGLVPGMVMADKSRLAHYNTTFGEVPDFYLDQAYTCRDCGAQEVWTAKQQKWWHEVAQGSVYSHAVRCHACRQARRALRDAALRNEGANLLGDEVARLRALAMQKLTANALAQVEAALQSKWRSLRVVAIEVMGQWGGAEQIERLQAFAANRTSSYGTWEREAADAATKALARRAEEGSWKC</sequence>
<organism evidence="2 3">
    <name type="scientific">Variovorax paradoxus</name>
    <dbReference type="NCBI Taxonomy" id="34073"/>
    <lineage>
        <taxon>Bacteria</taxon>
        <taxon>Pseudomonadati</taxon>
        <taxon>Pseudomonadota</taxon>
        <taxon>Betaproteobacteria</taxon>
        <taxon>Burkholderiales</taxon>
        <taxon>Comamonadaceae</taxon>
        <taxon>Variovorax</taxon>
    </lineage>
</organism>
<gene>
    <name evidence="2" type="ORF">GOQ09_22260</name>
</gene>
<dbReference type="EMBL" id="CP046622">
    <property type="protein sequence ID" value="QGW84131.1"/>
    <property type="molecule type" value="Genomic_DNA"/>
</dbReference>
<proteinExistence type="predicted"/>
<reference evidence="2 3" key="1">
    <citation type="submission" date="2019-12" db="EMBL/GenBank/DDBJ databases">
        <title>Hybrid Genome Assemblies of two High G+C Isolates from Undergraduate Microbiology Courses.</title>
        <authorList>
            <person name="Ne Ville C.J."/>
            <person name="Enright D."/>
            <person name="Hernandez I."/>
            <person name="Dodsworth J."/>
            <person name="Orwin P.M."/>
        </authorList>
    </citation>
    <scope>NUCLEOTIDE SEQUENCE [LARGE SCALE GENOMIC DNA]</scope>
    <source>
        <strain evidence="2 3">CSUSB</strain>
    </source>
</reference>
<dbReference type="OrthoDB" id="289270at2"/>